<dbReference type="GO" id="GO:0016020">
    <property type="term" value="C:membrane"/>
    <property type="evidence" value="ECO:0007669"/>
    <property type="project" value="UniProtKB-SubCell"/>
</dbReference>
<sequence>MISSLIDSTADHDIAANTEANHESINSTTTWPKAHLSQRTLSDLQYRIQLERAINAAKLSMTKHAAAGNNTTDNKNTVAGENKSIAQNDTVELHRIKQRLLNMLEKIRQTKDQQMLAKAARRREMMAPKLGTKPQQPHFGSMIISGTLQQREARVLRQMLEVAKQRPSFRRRSVSILSDSTINAKAEEEREEEAAKIEQLKLVEAEEPFLLRFCPLFTTVLFAMLFIIIGAFLFKTIDEQIGEKPFQNVLTFCFQALSTIGWGDIRVGSKLGQLLCTFYTLFGVPLFFSALANAGRALVSEFFTIDWIFLTCVVRPRLPDEPVVNYHMPLVKALKWLIMHQFVGLLIYGEFFKQYQPIETLYFCLTSMATIGIGDFHPDAATVLEAAVAIVFLGSGIGLLAALMIGIAYHFQSLFFITLRGWLLKRIQFSKQQK</sequence>
<evidence type="ECO:0000256" key="4">
    <source>
        <dbReference type="ARBA" id="ARBA00022989"/>
    </source>
</evidence>
<name>A0ABD2J1L7_HETSC</name>
<dbReference type="EMBL" id="JBICCN010000244">
    <property type="protein sequence ID" value="KAL3084005.1"/>
    <property type="molecule type" value="Genomic_DNA"/>
</dbReference>
<evidence type="ECO:0000256" key="3">
    <source>
        <dbReference type="ARBA" id="ARBA00022692"/>
    </source>
</evidence>
<dbReference type="PANTHER" id="PTHR11003">
    <property type="entry name" value="POTASSIUM CHANNEL, SUBFAMILY K"/>
    <property type="match status" value="1"/>
</dbReference>
<feature type="domain" description="Potassium channel" evidence="10">
    <location>
        <begin position="339"/>
        <end position="404"/>
    </location>
</feature>
<keyword evidence="4 9" id="KW-1133">Transmembrane helix</keyword>
<proteinExistence type="inferred from homology"/>
<dbReference type="Gene3D" id="1.10.287.70">
    <property type="match status" value="2"/>
</dbReference>
<dbReference type="GO" id="GO:0034220">
    <property type="term" value="P:monoatomic ion transmembrane transport"/>
    <property type="evidence" value="ECO:0007669"/>
    <property type="project" value="UniProtKB-KW"/>
</dbReference>
<protein>
    <recommendedName>
        <fullName evidence="10">Potassium channel domain-containing protein</fullName>
    </recommendedName>
</protein>
<evidence type="ECO:0000256" key="7">
    <source>
        <dbReference type="ARBA" id="ARBA00023303"/>
    </source>
</evidence>
<comment type="caution">
    <text evidence="11">The sequence shown here is derived from an EMBL/GenBank/DDBJ whole genome shotgun (WGS) entry which is preliminary data.</text>
</comment>
<keyword evidence="5 8" id="KW-0406">Ion transport</keyword>
<evidence type="ECO:0000256" key="1">
    <source>
        <dbReference type="ARBA" id="ARBA00004141"/>
    </source>
</evidence>
<evidence type="ECO:0000256" key="6">
    <source>
        <dbReference type="ARBA" id="ARBA00023136"/>
    </source>
</evidence>
<feature type="transmembrane region" description="Helical" evidence="9">
    <location>
        <begin position="209"/>
        <end position="234"/>
    </location>
</feature>
<feature type="transmembrane region" description="Helical" evidence="9">
    <location>
        <begin position="389"/>
        <end position="411"/>
    </location>
</feature>
<dbReference type="Pfam" id="PF07885">
    <property type="entry name" value="Ion_trans_2"/>
    <property type="match status" value="2"/>
</dbReference>
<keyword evidence="12" id="KW-1185">Reference proteome</keyword>
<evidence type="ECO:0000256" key="8">
    <source>
        <dbReference type="RuleBase" id="RU003857"/>
    </source>
</evidence>
<comment type="subcellular location">
    <subcellularLocation>
        <location evidence="1">Membrane</location>
        <topology evidence="1">Multi-pass membrane protein</topology>
    </subcellularLocation>
</comment>
<dbReference type="SUPFAM" id="SSF81324">
    <property type="entry name" value="Voltage-gated potassium channels"/>
    <property type="match status" value="2"/>
</dbReference>
<feature type="domain" description="Potassium channel" evidence="10">
    <location>
        <begin position="224"/>
        <end position="299"/>
    </location>
</feature>
<dbReference type="InterPro" id="IPR003280">
    <property type="entry name" value="2pore_dom_K_chnl"/>
</dbReference>
<dbReference type="PRINTS" id="PR01333">
    <property type="entry name" value="2POREKCHANEL"/>
</dbReference>
<dbReference type="PANTHER" id="PTHR11003:SF334">
    <property type="entry name" value="FI03418P"/>
    <property type="match status" value="1"/>
</dbReference>
<accession>A0ABD2J1L7</accession>
<dbReference type="Proteomes" id="UP001620645">
    <property type="component" value="Unassembled WGS sequence"/>
</dbReference>
<organism evidence="11 12">
    <name type="scientific">Heterodera schachtii</name>
    <name type="common">Sugarbeet cyst nematode worm</name>
    <name type="synonym">Tylenchus schachtii</name>
    <dbReference type="NCBI Taxonomy" id="97005"/>
    <lineage>
        <taxon>Eukaryota</taxon>
        <taxon>Metazoa</taxon>
        <taxon>Ecdysozoa</taxon>
        <taxon>Nematoda</taxon>
        <taxon>Chromadorea</taxon>
        <taxon>Rhabditida</taxon>
        <taxon>Tylenchina</taxon>
        <taxon>Tylenchomorpha</taxon>
        <taxon>Tylenchoidea</taxon>
        <taxon>Heteroderidae</taxon>
        <taxon>Heteroderinae</taxon>
        <taxon>Heterodera</taxon>
    </lineage>
</organism>
<evidence type="ECO:0000256" key="5">
    <source>
        <dbReference type="ARBA" id="ARBA00023065"/>
    </source>
</evidence>
<evidence type="ECO:0000256" key="9">
    <source>
        <dbReference type="SAM" id="Phobius"/>
    </source>
</evidence>
<comment type="similarity">
    <text evidence="8">Belongs to the two pore domain potassium channel (TC 1.A.1.8) family.</text>
</comment>
<keyword evidence="7 8" id="KW-0407">Ion channel</keyword>
<gene>
    <name evidence="11" type="ORF">niasHS_008877</name>
</gene>
<dbReference type="InterPro" id="IPR013099">
    <property type="entry name" value="K_chnl_dom"/>
</dbReference>
<feature type="transmembrane region" description="Helical" evidence="9">
    <location>
        <begin position="271"/>
        <end position="291"/>
    </location>
</feature>
<dbReference type="AlphaFoldDB" id="A0ABD2J1L7"/>
<evidence type="ECO:0000259" key="10">
    <source>
        <dbReference type="Pfam" id="PF07885"/>
    </source>
</evidence>
<evidence type="ECO:0000313" key="12">
    <source>
        <dbReference type="Proteomes" id="UP001620645"/>
    </source>
</evidence>
<evidence type="ECO:0000256" key="2">
    <source>
        <dbReference type="ARBA" id="ARBA00022448"/>
    </source>
</evidence>
<reference evidence="11 12" key="1">
    <citation type="submission" date="2024-10" db="EMBL/GenBank/DDBJ databases">
        <authorList>
            <person name="Kim D."/>
        </authorList>
    </citation>
    <scope>NUCLEOTIDE SEQUENCE [LARGE SCALE GENOMIC DNA]</scope>
    <source>
        <strain evidence="11">Taebaek</strain>
    </source>
</reference>
<evidence type="ECO:0000313" key="11">
    <source>
        <dbReference type="EMBL" id="KAL3084005.1"/>
    </source>
</evidence>
<keyword evidence="6 9" id="KW-0472">Membrane</keyword>
<keyword evidence="3 8" id="KW-0812">Transmembrane</keyword>
<keyword evidence="2 8" id="KW-0813">Transport</keyword>